<protein>
    <submittedName>
        <fullName evidence="1">Uncharacterized protein</fullName>
    </submittedName>
</protein>
<keyword evidence="2" id="KW-1185">Reference proteome</keyword>
<dbReference type="EMBL" id="KZ824587">
    <property type="protein sequence ID" value="RAK83559.1"/>
    <property type="molecule type" value="Genomic_DNA"/>
</dbReference>
<evidence type="ECO:0000313" key="1">
    <source>
        <dbReference type="EMBL" id="RAK83559.1"/>
    </source>
</evidence>
<accession>A0ACD1I0N6</accession>
<evidence type="ECO:0000313" key="2">
    <source>
        <dbReference type="Proteomes" id="UP000249748"/>
    </source>
</evidence>
<reference evidence="1" key="1">
    <citation type="submission" date="2018-02" db="EMBL/GenBank/DDBJ databases">
        <title>The genomes of Aspergillus section Nigri reveals drivers in fungal speciation.</title>
        <authorList>
            <consortium name="DOE Joint Genome Institute"/>
            <person name="Vesth T.C."/>
            <person name="Nybo J."/>
            <person name="Theobald S."/>
            <person name="Brandl J."/>
            <person name="Frisvad J.C."/>
            <person name="Nielsen K.F."/>
            <person name="Lyhne E.K."/>
            <person name="Kogle M.E."/>
            <person name="Kuo A."/>
            <person name="Riley R."/>
            <person name="Clum A."/>
            <person name="Nolan M."/>
            <person name="Lipzen A."/>
            <person name="Salamov A."/>
            <person name="Henrissat B."/>
            <person name="Wiebenga A."/>
            <person name="De vries R.P."/>
            <person name="Grigoriev I.V."/>
            <person name="Mortensen U.H."/>
            <person name="Andersen M.R."/>
            <person name="Baker S.E."/>
        </authorList>
    </citation>
    <scope>NUCLEOTIDE SEQUENCE</scope>
    <source>
        <strain evidence="1">CBS 115574</strain>
    </source>
</reference>
<dbReference type="Proteomes" id="UP000249748">
    <property type="component" value="Unassembled WGS sequence"/>
</dbReference>
<gene>
    <name evidence="1" type="ORF">BO79DRAFT_233192</name>
</gene>
<sequence length="240" mass="26367">MERNLQNPLGDNVTYRAKHPSRLRCRNARLGYGWNGDPATRPNKSPGREWKTECGYGGEQTTPVGSDDSKGGSPLQSTARMISSRSRLSSPIKADIAVPFGKFCLPRCGSKPDAVCWTEERTRTIERKKQVTYVGGTFQVLAKPYEVSTTLAGNGGQGCSANSTPIKPMLRAMPRAPCRTVLMEGRGDGTLSGWWTGRILSWRYGRAAERLSFARLLTTYAIRIGDLACVRDTHSNAPQI</sequence>
<organism evidence="1 2">
    <name type="scientific">Aspergillus costaricaensis CBS 115574</name>
    <dbReference type="NCBI Taxonomy" id="1448317"/>
    <lineage>
        <taxon>Eukaryota</taxon>
        <taxon>Fungi</taxon>
        <taxon>Dikarya</taxon>
        <taxon>Ascomycota</taxon>
        <taxon>Pezizomycotina</taxon>
        <taxon>Eurotiomycetes</taxon>
        <taxon>Eurotiomycetidae</taxon>
        <taxon>Eurotiales</taxon>
        <taxon>Aspergillaceae</taxon>
        <taxon>Aspergillus</taxon>
        <taxon>Aspergillus subgen. Circumdati</taxon>
    </lineage>
</organism>
<name>A0ACD1I0N6_9EURO</name>
<proteinExistence type="predicted"/>